<evidence type="ECO:0000259" key="4">
    <source>
        <dbReference type="PROSITE" id="PS01124"/>
    </source>
</evidence>
<protein>
    <submittedName>
        <fullName evidence="5">AraC family transcriptional regulator</fullName>
    </submittedName>
</protein>
<feature type="domain" description="HTH araC/xylS-type" evidence="4">
    <location>
        <begin position="115"/>
        <end position="214"/>
    </location>
</feature>
<dbReference type="PANTHER" id="PTHR43280">
    <property type="entry name" value="ARAC-FAMILY TRANSCRIPTIONAL REGULATOR"/>
    <property type="match status" value="1"/>
</dbReference>
<evidence type="ECO:0000256" key="3">
    <source>
        <dbReference type="ARBA" id="ARBA00023163"/>
    </source>
</evidence>
<keyword evidence="1" id="KW-0805">Transcription regulation</keyword>
<accession>A0A9X4KFA3</accession>
<dbReference type="Pfam" id="PF12833">
    <property type="entry name" value="HTH_18"/>
    <property type="match status" value="1"/>
</dbReference>
<proteinExistence type="predicted"/>
<dbReference type="SMART" id="SM00342">
    <property type="entry name" value="HTH_ARAC"/>
    <property type="match status" value="1"/>
</dbReference>
<evidence type="ECO:0000256" key="1">
    <source>
        <dbReference type="ARBA" id="ARBA00023015"/>
    </source>
</evidence>
<name>A0A9X4KFA3_9BACL</name>
<keyword evidence="6" id="KW-1185">Reference proteome</keyword>
<dbReference type="InterPro" id="IPR020449">
    <property type="entry name" value="Tscrpt_reg_AraC-type_HTH"/>
</dbReference>
<dbReference type="PROSITE" id="PS00041">
    <property type="entry name" value="HTH_ARAC_FAMILY_1"/>
    <property type="match status" value="1"/>
</dbReference>
<dbReference type="AlphaFoldDB" id="A0A9X4KFA3"/>
<dbReference type="PANTHER" id="PTHR43280:SF28">
    <property type="entry name" value="HTH-TYPE TRANSCRIPTIONAL ACTIVATOR RHAS"/>
    <property type="match status" value="1"/>
</dbReference>
<evidence type="ECO:0000256" key="2">
    <source>
        <dbReference type="ARBA" id="ARBA00023125"/>
    </source>
</evidence>
<evidence type="ECO:0000313" key="6">
    <source>
        <dbReference type="Proteomes" id="UP001153387"/>
    </source>
</evidence>
<dbReference type="Gene3D" id="1.10.10.60">
    <property type="entry name" value="Homeodomain-like"/>
    <property type="match status" value="2"/>
</dbReference>
<organism evidence="5 6">
    <name type="scientific">Cohnella ginsengisoli</name>
    <dbReference type="NCBI Taxonomy" id="425004"/>
    <lineage>
        <taxon>Bacteria</taxon>
        <taxon>Bacillati</taxon>
        <taxon>Bacillota</taxon>
        <taxon>Bacilli</taxon>
        <taxon>Bacillales</taxon>
        <taxon>Paenibacillaceae</taxon>
        <taxon>Cohnella</taxon>
    </lineage>
</organism>
<dbReference type="GO" id="GO:0003700">
    <property type="term" value="F:DNA-binding transcription factor activity"/>
    <property type="evidence" value="ECO:0007669"/>
    <property type="project" value="InterPro"/>
</dbReference>
<dbReference type="InterPro" id="IPR018062">
    <property type="entry name" value="HTH_AraC-typ_CS"/>
</dbReference>
<dbReference type="SUPFAM" id="SSF46689">
    <property type="entry name" value="Homeodomain-like"/>
    <property type="match status" value="2"/>
</dbReference>
<dbReference type="InterPro" id="IPR009057">
    <property type="entry name" value="Homeodomain-like_sf"/>
</dbReference>
<dbReference type="EMBL" id="JAPDHZ010000002">
    <property type="protein sequence ID" value="MDG0790933.1"/>
    <property type="molecule type" value="Genomic_DNA"/>
</dbReference>
<dbReference type="Proteomes" id="UP001153387">
    <property type="component" value="Unassembled WGS sequence"/>
</dbReference>
<dbReference type="PRINTS" id="PR00032">
    <property type="entry name" value="HTHARAC"/>
</dbReference>
<dbReference type="RefSeq" id="WP_277564721.1">
    <property type="nucleotide sequence ID" value="NZ_JAPDHZ010000002.1"/>
</dbReference>
<keyword evidence="2" id="KW-0238">DNA-binding</keyword>
<dbReference type="GO" id="GO:0043565">
    <property type="term" value="F:sequence-specific DNA binding"/>
    <property type="evidence" value="ECO:0007669"/>
    <property type="project" value="InterPro"/>
</dbReference>
<reference evidence="5 6" key="1">
    <citation type="submission" date="2022-10" db="EMBL/GenBank/DDBJ databases">
        <title>Comparative genomic analysis of Cohnella hashimotonis sp. nov., isolated from the International Space Station.</title>
        <authorList>
            <person name="Simpson A."/>
            <person name="Venkateswaran K."/>
        </authorList>
    </citation>
    <scope>NUCLEOTIDE SEQUENCE [LARGE SCALE GENOMIC DNA]</scope>
    <source>
        <strain evidence="5 6">DSM 18997</strain>
    </source>
</reference>
<gene>
    <name evidence="5" type="ORF">OMP38_08695</name>
</gene>
<sequence length="218" mass="25720">MLPVPGSFDAEFVSLLAKQKKSELLKKLGLLFQSESWRAGTREQWFMTLSYLMNGWILHPTPFSVKAGRTHWNHELEETVWQAEDAEGLKQSLLEYFASLFDFEGDEESEASWIEDVKDYLDARYMDNVSLTDLADRFGLNPSYLGRMFKRKYRYSPIDYLIHIRLEKAKDLIRERPRLLFKDIAEMVGYGDPFYFSKLFKQWTGQTPREYKKSKPAE</sequence>
<comment type="caution">
    <text evidence="5">The sequence shown here is derived from an EMBL/GenBank/DDBJ whole genome shotgun (WGS) entry which is preliminary data.</text>
</comment>
<keyword evidence="3" id="KW-0804">Transcription</keyword>
<dbReference type="InterPro" id="IPR018060">
    <property type="entry name" value="HTH_AraC"/>
</dbReference>
<dbReference type="PROSITE" id="PS01124">
    <property type="entry name" value="HTH_ARAC_FAMILY_2"/>
    <property type="match status" value="1"/>
</dbReference>
<evidence type="ECO:0000313" key="5">
    <source>
        <dbReference type="EMBL" id="MDG0790933.1"/>
    </source>
</evidence>